<feature type="transmembrane region" description="Helical" evidence="1">
    <location>
        <begin position="255"/>
        <end position="273"/>
    </location>
</feature>
<keyword evidence="1" id="KW-1133">Transmembrane helix</keyword>
<dbReference type="AlphaFoldDB" id="A0AAE9Y3M9"/>
<feature type="transmembrane region" description="Helical" evidence="1">
    <location>
        <begin position="229"/>
        <end position="249"/>
    </location>
</feature>
<gene>
    <name evidence="2" type="ORF">PO878_12070</name>
</gene>
<proteinExistence type="predicted"/>
<keyword evidence="1" id="KW-0812">Transmembrane</keyword>
<feature type="transmembrane region" description="Helical" evidence="1">
    <location>
        <begin position="12"/>
        <end position="41"/>
    </location>
</feature>
<dbReference type="RefSeq" id="WP_272734760.1">
    <property type="nucleotide sequence ID" value="NZ_CP116942.1"/>
</dbReference>
<keyword evidence="1" id="KW-0472">Membrane</keyword>
<accession>A0AAE9Y3M9</accession>
<sequence>MTSPLHAVTWMVWAVAVTVSLQLARNPLLVAVVLAAVWVVVETHRRPGALARAFPVLLAVATAFGLLRVVLIGLTTPAAEGASGVLVTLPQATLPRLLGGISVGGAVSQSVVLTTAIDSLVLIGIMAAFGAFNSVASHHELLAAAPRAFHEPGLVLTVGLAFVPATLDAATAAREADRARTGGVRVRRGRALRQALPVLETGLERAVRLAESMDARGYGRSRARTGDRVAAVLGTGALLALAGAVVALVGEAGGVAAALAAVGVVTLVGAVVVSGRSAPSRYRRRRLTRRDAAVMAGVLAVPAALGLCVGLGVDGLVWDPAVLPFRPPPLPVVPAVLLVGLALPAVVRPVRGVLPTPAPAAAA</sequence>
<evidence type="ECO:0000313" key="3">
    <source>
        <dbReference type="Proteomes" id="UP001216390"/>
    </source>
</evidence>
<reference evidence="2" key="1">
    <citation type="submission" date="2023-01" db="EMBL/GenBank/DDBJ databases">
        <title>The diversity of Class Acidimicrobiia in South China Sea sediment environments and the proposal of Iamia marina sp. nov., a novel species of the genus Iamia.</title>
        <authorList>
            <person name="He Y."/>
            <person name="Tian X."/>
        </authorList>
    </citation>
    <scope>NUCLEOTIDE SEQUENCE</scope>
    <source>
        <strain evidence="2">DSM 19957</strain>
    </source>
</reference>
<organism evidence="2 3">
    <name type="scientific">Iamia majanohamensis</name>
    <dbReference type="NCBI Taxonomy" id="467976"/>
    <lineage>
        <taxon>Bacteria</taxon>
        <taxon>Bacillati</taxon>
        <taxon>Actinomycetota</taxon>
        <taxon>Acidimicrobiia</taxon>
        <taxon>Acidimicrobiales</taxon>
        <taxon>Iamiaceae</taxon>
        <taxon>Iamia</taxon>
    </lineage>
</organism>
<evidence type="ECO:0000313" key="2">
    <source>
        <dbReference type="EMBL" id="WCO65235.1"/>
    </source>
</evidence>
<dbReference type="Proteomes" id="UP001216390">
    <property type="component" value="Chromosome"/>
</dbReference>
<protein>
    <submittedName>
        <fullName evidence="2">CbiQ family ECF transporter T component</fullName>
    </submittedName>
</protein>
<feature type="transmembrane region" description="Helical" evidence="1">
    <location>
        <begin position="294"/>
        <end position="318"/>
    </location>
</feature>
<dbReference type="EMBL" id="CP116942">
    <property type="protein sequence ID" value="WCO65235.1"/>
    <property type="molecule type" value="Genomic_DNA"/>
</dbReference>
<name>A0AAE9Y3M9_9ACTN</name>
<keyword evidence="3" id="KW-1185">Reference proteome</keyword>
<evidence type="ECO:0000256" key="1">
    <source>
        <dbReference type="SAM" id="Phobius"/>
    </source>
</evidence>
<feature type="transmembrane region" description="Helical" evidence="1">
    <location>
        <begin position="53"/>
        <end position="75"/>
    </location>
</feature>
<feature type="transmembrane region" description="Helical" evidence="1">
    <location>
        <begin position="111"/>
        <end position="132"/>
    </location>
</feature>
<dbReference type="KEGG" id="ima:PO878_12070"/>
<feature type="transmembrane region" description="Helical" evidence="1">
    <location>
        <begin position="330"/>
        <end position="347"/>
    </location>
</feature>